<evidence type="ECO:0000313" key="6">
    <source>
        <dbReference type="EMBL" id="NLF90885.1"/>
    </source>
</evidence>
<dbReference type="GO" id="GO:0016705">
    <property type="term" value="F:oxidoreductase activity, acting on paired donors, with incorporation or reduction of molecular oxygen"/>
    <property type="evidence" value="ECO:0007669"/>
    <property type="project" value="UniProtKB-ARBA"/>
</dbReference>
<feature type="domain" description="Rieske" evidence="5">
    <location>
        <begin position="34"/>
        <end position="124"/>
    </location>
</feature>
<dbReference type="GO" id="GO:0046872">
    <property type="term" value="F:metal ion binding"/>
    <property type="evidence" value="ECO:0007669"/>
    <property type="project" value="UniProtKB-KW"/>
</dbReference>
<evidence type="ECO:0000256" key="2">
    <source>
        <dbReference type="ARBA" id="ARBA00022723"/>
    </source>
</evidence>
<dbReference type="GO" id="GO:0004497">
    <property type="term" value="F:monooxygenase activity"/>
    <property type="evidence" value="ECO:0007669"/>
    <property type="project" value="UniProtKB-ARBA"/>
</dbReference>
<keyword evidence="4" id="KW-0411">Iron-sulfur</keyword>
<dbReference type="InterPro" id="IPR036922">
    <property type="entry name" value="Rieske_2Fe-2S_sf"/>
</dbReference>
<keyword evidence="1" id="KW-0001">2Fe-2S</keyword>
<keyword evidence="3" id="KW-0408">Iron</keyword>
<dbReference type="Proteomes" id="UP000523614">
    <property type="component" value="Unassembled WGS sequence"/>
</dbReference>
<dbReference type="InterPro" id="IPR006311">
    <property type="entry name" value="TAT_signal"/>
</dbReference>
<keyword evidence="2" id="KW-0479">Metal-binding</keyword>
<dbReference type="PROSITE" id="PS51318">
    <property type="entry name" value="TAT"/>
    <property type="match status" value="1"/>
</dbReference>
<dbReference type="PROSITE" id="PS51296">
    <property type="entry name" value="RIESKE"/>
    <property type="match status" value="1"/>
</dbReference>
<comment type="caution">
    <text evidence="6">The sequence shown here is derived from an EMBL/GenBank/DDBJ whole genome shotgun (WGS) entry which is preliminary data.</text>
</comment>
<reference evidence="6 7" key="1">
    <citation type="journal article" date="2020" name="Biotechnol. Biofuels">
        <title>New insights from the biogas microbiome by comprehensive genome-resolved metagenomics of nearly 1600 species originating from multiple anaerobic digesters.</title>
        <authorList>
            <person name="Campanaro S."/>
            <person name="Treu L."/>
            <person name="Rodriguez-R L.M."/>
            <person name="Kovalovszki A."/>
            <person name="Ziels R.M."/>
            <person name="Maus I."/>
            <person name="Zhu X."/>
            <person name="Kougias P.G."/>
            <person name="Basile A."/>
            <person name="Luo G."/>
            <person name="Schluter A."/>
            <person name="Konstantinidis K.T."/>
            <person name="Angelidaki I."/>
        </authorList>
    </citation>
    <scope>NUCLEOTIDE SEQUENCE [LARGE SCALE GENOMIC DNA]</scope>
    <source>
        <strain evidence="6">AS06rmzACSIP_235</strain>
    </source>
</reference>
<dbReference type="CDD" id="cd03467">
    <property type="entry name" value="Rieske"/>
    <property type="match status" value="1"/>
</dbReference>
<gene>
    <name evidence="6" type="ORF">GX570_06020</name>
</gene>
<dbReference type="InterPro" id="IPR017941">
    <property type="entry name" value="Rieske_2Fe-2S"/>
</dbReference>
<dbReference type="SUPFAM" id="SSF50022">
    <property type="entry name" value="ISP domain"/>
    <property type="match status" value="1"/>
</dbReference>
<evidence type="ECO:0000256" key="4">
    <source>
        <dbReference type="ARBA" id="ARBA00023014"/>
    </source>
</evidence>
<dbReference type="EMBL" id="JAAYYP010000205">
    <property type="protein sequence ID" value="NLF90885.1"/>
    <property type="molecule type" value="Genomic_DNA"/>
</dbReference>
<accession>A0A847HC62</accession>
<organism evidence="6 7">
    <name type="scientific">Corynebacterium marinum</name>
    <dbReference type="NCBI Taxonomy" id="349751"/>
    <lineage>
        <taxon>Bacteria</taxon>
        <taxon>Bacillati</taxon>
        <taxon>Actinomycetota</taxon>
        <taxon>Actinomycetes</taxon>
        <taxon>Mycobacteriales</taxon>
        <taxon>Corynebacteriaceae</taxon>
        <taxon>Corynebacterium</taxon>
    </lineage>
</organism>
<dbReference type="Pfam" id="PF00355">
    <property type="entry name" value="Rieske"/>
    <property type="match status" value="1"/>
</dbReference>
<dbReference type="GO" id="GO:0051537">
    <property type="term" value="F:2 iron, 2 sulfur cluster binding"/>
    <property type="evidence" value="ECO:0007669"/>
    <property type="project" value="UniProtKB-KW"/>
</dbReference>
<evidence type="ECO:0000256" key="1">
    <source>
        <dbReference type="ARBA" id="ARBA00022714"/>
    </source>
</evidence>
<evidence type="ECO:0000313" key="7">
    <source>
        <dbReference type="Proteomes" id="UP000523614"/>
    </source>
</evidence>
<sequence>MSESHSLCNRRMFLLGTATTFAGAFLAACGSEQSVEVAAADVPVGSAAIFDGFIIAQPTVGTYVAYSQACPHQRNPITEVEGDTVRCTAHNSVFNITDGSVVSGVARDPLIPAKLEQAGGRLNVRN</sequence>
<proteinExistence type="predicted"/>
<dbReference type="AlphaFoldDB" id="A0A847HC62"/>
<evidence type="ECO:0000259" key="5">
    <source>
        <dbReference type="PROSITE" id="PS51296"/>
    </source>
</evidence>
<evidence type="ECO:0000256" key="3">
    <source>
        <dbReference type="ARBA" id="ARBA00023004"/>
    </source>
</evidence>
<name>A0A847HC62_9CORY</name>
<dbReference type="Gene3D" id="2.102.10.10">
    <property type="entry name" value="Rieske [2Fe-2S] iron-sulphur domain"/>
    <property type="match status" value="1"/>
</dbReference>
<protein>
    <submittedName>
        <fullName evidence="6">Rieske 2Fe-2S domain-containing protein</fullName>
    </submittedName>
</protein>